<gene>
    <name evidence="2" type="ORF">JCM21531_2043</name>
</gene>
<dbReference type="STRING" id="1294263.JCM21531_2043"/>
<accession>W4V571</accession>
<evidence type="ECO:0000313" key="3">
    <source>
        <dbReference type="Proteomes" id="UP000019109"/>
    </source>
</evidence>
<keyword evidence="1" id="KW-1133">Transmembrane helix</keyword>
<dbReference type="Proteomes" id="UP000019109">
    <property type="component" value="Unassembled WGS sequence"/>
</dbReference>
<protein>
    <submittedName>
        <fullName evidence="2">Uncharacterized protein</fullName>
    </submittedName>
</protein>
<keyword evidence="1" id="KW-0472">Membrane</keyword>
<feature type="transmembrane region" description="Helical" evidence="1">
    <location>
        <begin position="7"/>
        <end position="28"/>
    </location>
</feature>
<evidence type="ECO:0000313" key="2">
    <source>
        <dbReference type="EMBL" id="GAE88590.1"/>
    </source>
</evidence>
<keyword evidence="3" id="KW-1185">Reference proteome</keyword>
<name>W4V571_9FIRM</name>
<organism evidence="2 3">
    <name type="scientific">Acetivibrio straminisolvens JCM 21531</name>
    <dbReference type="NCBI Taxonomy" id="1294263"/>
    <lineage>
        <taxon>Bacteria</taxon>
        <taxon>Bacillati</taxon>
        <taxon>Bacillota</taxon>
        <taxon>Clostridia</taxon>
        <taxon>Eubacteriales</taxon>
        <taxon>Oscillospiraceae</taxon>
        <taxon>Acetivibrio</taxon>
    </lineage>
</organism>
<keyword evidence="1" id="KW-0812">Transmembrane</keyword>
<reference evidence="2" key="1">
    <citation type="journal article" date="2014" name="Genome Announc.">
        <title>Draft Genome Sequence of Clostridium straminisolvens Strain JCM 21531T, Isolated from a Cellulose-Degrading Bacterial Community.</title>
        <authorList>
            <person name="Yuki M."/>
            <person name="Oshima K."/>
            <person name="Suda W."/>
            <person name="Sakamoto M."/>
            <person name="Kitamura K."/>
            <person name="Iida T."/>
            <person name="Hattori M."/>
            <person name="Ohkuma M."/>
        </authorList>
    </citation>
    <scope>NUCLEOTIDE SEQUENCE [LARGE SCALE GENOMIC DNA]</scope>
    <source>
        <strain evidence="2">JCM 21531</strain>
    </source>
</reference>
<feature type="transmembrane region" description="Helical" evidence="1">
    <location>
        <begin position="34"/>
        <end position="55"/>
    </location>
</feature>
<feature type="transmembrane region" description="Helical" evidence="1">
    <location>
        <begin position="67"/>
        <end position="87"/>
    </location>
</feature>
<dbReference type="EMBL" id="BAVR01000021">
    <property type="protein sequence ID" value="GAE88590.1"/>
    <property type="molecule type" value="Genomic_DNA"/>
</dbReference>
<dbReference type="AlphaFoldDB" id="W4V571"/>
<proteinExistence type="predicted"/>
<sequence>MKRNNGGIVFGIFMIFIGIIVILAQFGMLNFDKILSFVLNNIPVIASLLLIVAGINLIFDRYSIIKIFTWTAFFAVLLISGSFYSGATENKSRRNVEESYSRSFAEEKMPKTEEGQLKMNLSGQKLKIGSTDSNLIEGVITDSGIKYEVDYKKNNKTAVIDFKVKSGFSLDDIRNFAFSNDFFAKNLATGEPLEVLLNSDMVWDIDLNVGGIDAEIDLSS</sequence>
<dbReference type="RefSeq" id="WP_243467375.1">
    <property type="nucleotide sequence ID" value="NZ_BAVR01000021.1"/>
</dbReference>
<comment type="caution">
    <text evidence="2">The sequence shown here is derived from an EMBL/GenBank/DDBJ whole genome shotgun (WGS) entry which is preliminary data.</text>
</comment>
<evidence type="ECO:0000256" key="1">
    <source>
        <dbReference type="SAM" id="Phobius"/>
    </source>
</evidence>